<evidence type="ECO:0000256" key="1">
    <source>
        <dbReference type="SAM" id="MobiDB-lite"/>
    </source>
</evidence>
<proteinExistence type="predicted"/>
<accession>W2KNY5</accession>
<gene>
    <name evidence="2" type="ORF">L917_13850</name>
</gene>
<reference evidence="2" key="1">
    <citation type="submission" date="2013-11" db="EMBL/GenBank/DDBJ databases">
        <title>The Genome Sequence of Phytophthora parasitica CHvinca01.</title>
        <authorList>
            <consortium name="The Broad Institute Genomics Platform"/>
            <person name="Russ C."/>
            <person name="Tyler B."/>
            <person name="Panabieres F."/>
            <person name="Shan W."/>
            <person name="Tripathy S."/>
            <person name="Grunwald N."/>
            <person name="Machado M."/>
            <person name="Johnson C.S."/>
            <person name="Arredondo F."/>
            <person name="Hong C."/>
            <person name="Coffey M."/>
            <person name="Young S.K."/>
            <person name="Zeng Q."/>
            <person name="Gargeya S."/>
            <person name="Fitzgerald M."/>
            <person name="Abouelleil A."/>
            <person name="Alvarado L."/>
            <person name="Chapman S.B."/>
            <person name="Gainer-Dewar J."/>
            <person name="Goldberg J."/>
            <person name="Griggs A."/>
            <person name="Gujja S."/>
            <person name="Hansen M."/>
            <person name="Howarth C."/>
            <person name="Imamovic A."/>
            <person name="Ireland A."/>
            <person name="Larimer J."/>
            <person name="McCowan C."/>
            <person name="Murphy C."/>
            <person name="Pearson M."/>
            <person name="Poon T.W."/>
            <person name="Priest M."/>
            <person name="Roberts A."/>
            <person name="Saif S."/>
            <person name="Shea T."/>
            <person name="Sykes S."/>
            <person name="Wortman J."/>
            <person name="Nusbaum C."/>
            <person name="Birren B."/>
        </authorList>
    </citation>
    <scope>NUCLEOTIDE SEQUENCE [LARGE SCALE GENOMIC DNA]</scope>
    <source>
        <strain evidence="2">CHvinca01</strain>
    </source>
</reference>
<dbReference type="OrthoDB" id="109021at2759"/>
<dbReference type="AlphaFoldDB" id="W2KNY5"/>
<organism evidence="2">
    <name type="scientific">Phytophthora nicotianae</name>
    <name type="common">Potato buckeye rot agent</name>
    <name type="synonym">Phytophthora parasitica</name>
    <dbReference type="NCBI Taxonomy" id="4792"/>
    <lineage>
        <taxon>Eukaryota</taxon>
        <taxon>Sar</taxon>
        <taxon>Stramenopiles</taxon>
        <taxon>Oomycota</taxon>
        <taxon>Peronosporomycetes</taxon>
        <taxon>Peronosporales</taxon>
        <taxon>Peronosporaceae</taxon>
        <taxon>Phytophthora</taxon>
    </lineage>
</organism>
<dbReference type="EMBL" id="KI681199">
    <property type="protein sequence ID" value="ETL86772.1"/>
    <property type="molecule type" value="Genomic_DNA"/>
</dbReference>
<name>W2KNY5_PHYNI</name>
<protein>
    <submittedName>
        <fullName evidence="2">Uncharacterized protein</fullName>
    </submittedName>
</protein>
<evidence type="ECO:0000313" key="2">
    <source>
        <dbReference type="EMBL" id="ETL86772.1"/>
    </source>
</evidence>
<dbReference type="Proteomes" id="UP000054423">
    <property type="component" value="Unassembled WGS sequence"/>
</dbReference>
<feature type="region of interest" description="Disordered" evidence="1">
    <location>
        <begin position="1"/>
        <end position="28"/>
    </location>
</feature>
<feature type="compositionally biased region" description="Low complexity" evidence="1">
    <location>
        <begin position="1"/>
        <end position="20"/>
    </location>
</feature>
<sequence length="111" mass="11866">MRSRASVTSKTSDKVSSVSSGEAPCDVLRGEAPRQNCEQQLYTFVNGAMGEVDGDISLDSLPAGKALLQLDEIFVAEFGEDLKAGGLAEVALIIPEEELIPQQGQLIRPVY</sequence>